<dbReference type="SUPFAM" id="SSF56327">
    <property type="entry name" value="LDH C-terminal domain-like"/>
    <property type="match status" value="1"/>
</dbReference>
<protein>
    <recommendedName>
        <fullName evidence="2">Malate dehydrogenase, mitochondrial</fullName>
        <ecNumber evidence="1">1.1.1.37</ecNumber>
    </recommendedName>
</protein>
<dbReference type="InterPro" id="IPR015955">
    <property type="entry name" value="Lactate_DH/Glyco_Ohase_4_C"/>
</dbReference>
<dbReference type="GO" id="GO:0005737">
    <property type="term" value="C:cytoplasm"/>
    <property type="evidence" value="ECO:0007669"/>
    <property type="project" value="TreeGrafter"/>
</dbReference>
<evidence type="ECO:0000256" key="2">
    <source>
        <dbReference type="ARBA" id="ARBA00016075"/>
    </source>
</evidence>
<dbReference type="Gene3D" id="3.90.110.10">
    <property type="entry name" value="Lactate dehydrogenase/glycoside hydrolase, family 4, C-terminal"/>
    <property type="match status" value="1"/>
</dbReference>
<proteinExistence type="predicted"/>
<evidence type="ECO:0000256" key="3">
    <source>
        <dbReference type="ARBA" id="ARBA00022532"/>
    </source>
</evidence>
<evidence type="ECO:0000256" key="1">
    <source>
        <dbReference type="ARBA" id="ARBA00012995"/>
    </source>
</evidence>
<name>A0A8I6TGX6_CIMLE</name>
<dbReference type="AlphaFoldDB" id="A0A8I6TGX6"/>
<reference evidence="7" key="1">
    <citation type="submission" date="2022-01" db="UniProtKB">
        <authorList>
            <consortium name="EnsemblMetazoa"/>
        </authorList>
    </citation>
    <scope>IDENTIFICATION</scope>
</reference>
<evidence type="ECO:0000313" key="8">
    <source>
        <dbReference type="Proteomes" id="UP000494040"/>
    </source>
</evidence>
<dbReference type="SUPFAM" id="SSF51735">
    <property type="entry name" value="NAD(P)-binding Rossmann-fold domains"/>
    <property type="match status" value="1"/>
</dbReference>
<accession>A0A8I6TGX6</accession>
<keyword evidence="4" id="KW-0560">Oxidoreductase</keyword>
<dbReference type="GeneID" id="106666242"/>
<dbReference type="PANTHER" id="PTHR11540:SF16">
    <property type="entry name" value="MALATE DEHYDROGENASE, MITOCHONDRIAL"/>
    <property type="match status" value="1"/>
</dbReference>
<dbReference type="Proteomes" id="UP000494040">
    <property type="component" value="Unassembled WGS sequence"/>
</dbReference>
<evidence type="ECO:0000259" key="6">
    <source>
        <dbReference type="Pfam" id="PF00056"/>
    </source>
</evidence>
<dbReference type="Gene3D" id="3.40.50.720">
    <property type="entry name" value="NAD(P)-binding Rossmann-like Domain"/>
    <property type="match status" value="1"/>
</dbReference>
<dbReference type="KEGG" id="clec:106666242"/>
<dbReference type="OrthoDB" id="6626850at2759"/>
<keyword evidence="5" id="KW-0520">NAD</keyword>
<keyword evidence="8" id="KW-1185">Reference proteome</keyword>
<dbReference type="EC" id="1.1.1.37" evidence="1"/>
<dbReference type="EnsemblMetazoa" id="XM_014393300.2">
    <property type="protein sequence ID" value="XP_014248786.1"/>
    <property type="gene ID" value="LOC106666242"/>
</dbReference>
<dbReference type="Pfam" id="PF00056">
    <property type="entry name" value="Ldh_1_N"/>
    <property type="match status" value="1"/>
</dbReference>
<keyword evidence="3" id="KW-0816">Tricarboxylic acid cycle</keyword>
<dbReference type="RefSeq" id="XP_014248786.1">
    <property type="nucleotide sequence ID" value="XM_014393300.2"/>
</dbReference>
<dbReference type="InterPro" id="IPR001236">
    <property type="entry name" value="Lactate/malate_DH_N"/>
</dbReference>
<dbReference type="InterPro" id="IPR036291">
    <property type="entry name" value="NAD(P)-bd_dom_sf"/>
</dbReference>
<organism evidence="7 8">
    <name type="scientific">Cimex lectularius</name>
    <name type="common">Bed bug</name>
    <name type="synonym">Acanthia lectularia</name>
    <dbReference type="NCBI Taxonomy" id="79782"/>
    <lineage>
        <taxon>Eukaryota</taxon>
        <taxon>Metazoa</taxon>
        <taxon>Ecdysozoa</taxon>
        <taxon>Arthropoda</taxon>
        <taxon>Hexapoda</taxon>
        <taxon>Insecta</taxon>
        <taxon>Pterygota</taxon>
        <taxon>Neoptera</taxon>
        <taxon>Paraneoptera</taxon>
        <taxon>Hemiptera</taxon>
        <taxon>Heteroptera</taxon>
        <taxon>Panheteroptera</taxon>
        <taxon>Cimicomorpha</taxon>
        <taxon>Cimicidae</taxon>
        <taxon>Cimex</taxon>
    </lineage>
</organism>
<evidence type="ECO:0000313" key="7">
    <source>
        <dbReference type="EnsemblMetazoa" id="XP_014248786.1"/>
    </source>
</evidence>
<feature type="domain" description="Lactate/malate dehydrogenase N-terminal" evidence="6">
    <location>
        <begin position="32"/>
        <end position="162"/>
    </location>
</feature>
<dbReference type="PANTHER" id="PTHR11540">
    <property type="entry name" value="MALATE AND LACTATE DEHYDROGENASE"/>
    <property type="match status" value="1"/>
</dbReference>
<dbReference type="GO" id="GO:0030060">
    <property type="term" value="F:L-malate dehydrogenase (NAD+) activity"/>
    <property type="evidence" value="ECO:0007669"/>
    <property type="project" value="UniProtKB-EC"/>
</dbReference>
<evidence type="ECO:0000256" key="5">
    <source>
        <dbReference type="ARBA" id="ARBA00023027"/>
    </source>
</evidence>
<sequence>MHSLVNFFKKGTSVQPNNNTTEQIATAVEGLKVALLGSMNNIGQPLSLLLKRTNLFDEIALHDEMDTKDQAEQLLSVDLPGKVTSHRGKEGIKSAIKDANIVLVVGGKVYHPDISKFSRDEVYNNCKYVYECSKNCVAHSPFAITCVSTGPLTTTFTVASEVFKAAHRNFHYKVIGVNNFLSIKADLALGSSLRTKNMQVIPVIGGCTPKTSVPLISCVTAKSTLSTQSSIFLTQKYQRPSVLDIASSENRDVSSMTQAFGVCQFASSLAKTISSKQPGFIENAFVMTKDTYDIPCFGLPVMFGKFGIKSMYDLPSKMHFYEAGLLKIIKPTVAKEVKEGQEIYKQIVEGIEEKKTFIE</sequence>
<dbReference type="GO" id="GO:0006099">
    <property type="term" value="P:tricarboxylic acid cycle"/>
    <property type="evidence" value="ECO:0007669"/>
    <property type="project" value="UniProtKB-KW"/>
</dbReference>
<evidence type="ECO:0000256" key="4">
    <source>
        <dbReference type="ARBA" id="ARBA00023002"/>
    </source>
</evidence>